<sequence length="261" mass="29003">MSSAFLLLLHVIQLQEFLGKDNKNWQSKKSGGDKVKLNLRRDHQVAFRENVAVLGSAKELGSWKNKLMMNWTQNGWVCNLELENNGQAVEYKFVIVGNDKKEFNMGKCAAALEEAVGASSFVEQWQGIDVSFVRSKDNLDAQKRIKWGSFRARRGCFEISGRWGKPRNHLTGGESRAGLIYRCGEAGGASMESLGGGGCGGSAVRRSKRCNRIFDCFCIIGTEQHYTLPLGIGRTIFNSTTDQDQDALHFAFRNAINGNLN</sequence>
<dbReference type="PANTHER" id="PTHR47453:SF1">
    <property type="entry name" value="PHOSPHOGLUCAN, WATER DIKINASE, CHLOROPLASTIC"/>
    <property type="match status" value="1"/>
</dbReference>
<evidence type="ECO:0000256" key="1">
    <source>
        <dbReference type="SAM" id="SignalP"/>
    </source>
</evidence>
<reference evidence="3" key="1">
    <citation type="submission" date="2019-10" db="EMBL/GenBank/DDBJ databases">
        <authorList>
            <person name="Zhang R."/>
            <person name="Pan Y."/>
            <person name="Wang J."/>
            <person name="Ma R."/>
            <person name="Yu S."/>
        </authorList>
    </citation>
    <scope>NUCLEOTIDE SEQUENCE</scope>
    <source>
        <strain evidence="3">LA-IB0</strain>
        <tissue evidence="3">Leaf</tissue>
    </source>
</reference>
<dbReference type="SUPFAM" id="SSF49452">
    <property type="entry name" value="Starch-binding domain-like"/>
    <property type="match status" value="1"/>
</dbReference>
<protein>
    <recommendedName>
        <fullName evidence="2">CBM20 domain-containing protein</fullName>
    </recommendedName>
</protein>
<evidence type="ECO:0000259" key="2">
    <source>
        <dbReference type="PROSITE" id="PS51166"/>
    </source>
</evidence>
<organism evidence="3 4">
    <name type="scientific">Buddleja alternifolia</name>
    <dbReference type="NCBI Taxonomy" id="168488"/>
    <lineage>
        <taxon>Eukaryota</taxon>
        <taxon>Viridiplantae</taxon>
        <taxon>Streptophyta</taxon>
        <taxon>Embryophyta</taxon>
        <taxon>Tracheophyta</taxon>
        <taxon>Spermatophyta</taxon>
        <taxon>Magnoliopsida</taxon>
        <taxon>eudicotyledons</taxon>
        <taxon>Gunneridae</taxon>
        <taxon>Pentapetalae</taxon>
        <taxon>asterids</taxon>
        <taxon>lamiids</taxon>
        <taxon>Lamiales</taxon>
        <taxon>Scrophulariaceae</taxon>
        <taxon>Buddlejeae</taxon>
        <taxon>Buddleja</taxon>
    </lineage>
</organism>
<dbReference type="EMBL" id="WHWC01000008">
    <property type="protein sequence ID" value="KAG8378352.1"/>
    <property type="molecule type" value="Genomic_DNA"/>
</dbReference>
<proteinExistence type="predicted"/>
<accession>A0AAV6XD37</accession>
<comment type="caution">
    <text evidence="3">The sequence shown here is derived from an EMBL/GenBank/DDBJ whole genome shotgun (WGS) entry which is preliminary data.</text>
</comment>
<dbReference type="InterPro" id="IPR013783">
    <property type="entry name" value="Ig-like_fold"/>
</dbReference>
<dbReference type="GO" id="GO:2001070">
    <property type="term" value="F:starch binding"/>
    <property type="evidence" value="ECO:0007669"/>
    <property type="project" value="InterPro"/>
</dbReference>
<dbReference type="AlphaFoldDB" id="A0AAV6XD37"/>
<evidence type="ECO:0000313" key="4">
    <source>
        <dbReference type="Proteomes" id="UP000826271"/>
    </source>
</evidence>
<gene>
    <name evidence="3" type="ORF">BUALT_Bualt08G0128400</name>
</gene>
<evidence type="ECO:0000313" key="3">
    <source>
        <dbReference type="EMBL" id="KAG8378352.1"/>
    </source>
</evidence>
<keyword evidence="1" id="KW-0732">Signal</keyword>
<dbReference type="InterPro" id="IPR013784">
    <property type="entry name" value="Carb-bd-like_fold"/>
</dbReference>
<dbReference type="Gene3D" id="2.60.40.10">
    <property type="entry name" value="Immunoglobulins"/>
    <property type="match status" value="1"/>
</dbReference>
<keyword evidence="4" id="KW-1185">Reference proteome</keyword>
<feature type="chain" id="PRO_5043652937" description="CBM20 domain-containing protein" evidence="1">
    <location>
        <begin position="20"/>
        <end position="261"/>
    </location>
</feature>
<name>A0AAV6XD37_9LAMI</name>
<dbReference type="Proteomes" id="UP000826271">
    <property type="component" value="Unassembled WGS sequence"/>
</dbReference>
<feature type="signal peptide" evidence="1">
    <location>
        <begin position="1"/>
        <end position="19"/>
    </location>
</feature>
<dbReference type="PROSITE" id="PS51166">
    <property type="entry name" value="CBM20"/>
    <property type="match status" value="1"/>
</dbReference>
<dbReference type="Pfam" id="PF00686">
    <property type="entry name" value="CBM_20"/>
    <property type="match status" value="1"/>
</dbReference>
<feature type="domain" description="CBM20" evidence="2">
    <location>
        <begin position="27"/>
        <end position="127"/>
    </location>
</feature>
<dbReference type="InterPro" id="IPR002044">
    <property type="entry name" value="CBM20"/>
</dbReference>
<dbReference type="SMART" id="SM01065">
    <property type="entry name" value="CBM_2"/>
    <property type="match status" value="1"/>
</dbReference>
<dbReference type="PANTHER" id="PTHR47453">
    <property type="entry name" value="PHOSPHOGLUCAN, WATER DIKINASE, CHLOROPLASTIC"/>
    <property type="match status" value="1"/>
</dbReference>